<keyword evidence="1" id="KW-0812">Transmembrane</keyword>
<feature type="transmembrane region" description="Helical" evidence="1">
    <location>
        <begin position="75"/>
        <end position="92"/>
    </location>
</feature>
<evidence type="ECO:0000256" key="1">
    <source>
        <dbReference type="SAM" id="Phobius"/>
    </source>
</evidence>
<dbReference type="Pfam" id="PF09835">
    <property type="entry name" value="DUF2062"/>
    <property type="match status" value="1"/>
</dbReference>
<dbReference type="Proteomes" id="UP000576082">
    <property type="component" value="Unassembled WGS sequence"/>
</dbReference>
<gene>
    <name evidence="3" type="ORF">HHU12_20650</name>
</gene>
<comment type="caution">
    <text evidence="3">The sequence shown here is derived from an EMBL/GenBank/DDBJ whole genome shotgun (WGS) entry which is preliminary data.</text>
</comment>
<proteinExistence type="predicted"/>
<keyword evidence="1" id="KW-0472">Membrane</keyword>
<keyword evidence="4" id="KW-1185">Reference proteome</keyword>
<dbReference type="PANTHER" id="PTHR35102">
    <property type="entry name" value="E3 UBIQUITIN-PROTEIN LIGASE"/>
    <property type="match status" value="1"/>
</dbReference>
<evidence type="ECO:0000313" key="4">
    <source>
        <dbReference type="Proteomes" id="UP000576082"/>
    </source>
</evidence>
<feature type="transmembrane region" description="Helical" evidence="1">
    <location>
        <begin position="36"/>
        <end position="63"/>
    </location>
</feature>
<dbReference type="AlphaFoldDB" id="A0A7X9RX55"/>
<keyword evidence="1" id="KW-1133">Transmembrane helix</keyword>
<feature type="transmembrane region" description="Helical" evidence="1">
    <location>
        <begin position="129"/>
        <end position="152"/>
    </location>
</feature>
<dbReference type="PANTHER" id="PTHR35102:SF1">
    <property type="entry name" value="E3 UBIQUITIN-PROTEIN LIGASE"/>
    <property type="match status" value="1"/>
</dbReference>
<protein>
    <submittedName>
        <fullName evidence="3">DUF2062 domain-containing protein</fullName>
    </submittedName>
</protein>
<evidence type="ECO:0000259" key="2">
    <source>
        <dbReference type="Pfam" id="PF09835"/>
    </source>
</evidence>
<dbReference type="InterPro" id="IPR018639">
    <property type="entry name" value="DUF2062"/>
</dbReference>
<reference evidence="3 4" key="1">
    <citation type="submission" date="2020-04" db="EMBL/GenBank/DDBJ databases">
        <title>Flammeovirga sp. SR4, a novel species isolated from seawater.</title>
        <authorList>
            <person name="Wang X."/>
        </authorList>
    </citation>
    <scope>NUCLEOTIDE SEQUENCE [LARGE SCALE GENOMIC DNA]</scope>
    <source>
        <strain evidence="3 4">ATCC 23126</strain>
    </source>
</reference>
<name>A0A7X9RX55_9BACT</name>
<evidence type="ECO:0000313" key="3">
    <source>
        <dbReference type="EMBL" id="NME70397.1"/>
    </source>
</evidence>
<dbReference type="RefSeq" id="WP_169658637.1">
    <property type="nucleotide sequence ID" value="NZ_JABANE010000063.1"/>
</dbReference>
<sequence>MEILEKIRLSVKHTVTHRVLVPLRTLLRQGLTPSKLAWSFAVGLLIGSSPLLGFCTWICLIAASVLRLNQLAIQIANYAIYPLQVLLIVPYIELGSSWFGKKAEGVTFEKLQASIDAGLLEGLKEIGLLMLQGGAAWLVVALILVYPMKVILEKIFSKMLTRMQHLEKAEQ</sequence>
<feature type="domain" description="DUF2062" evidence="2">
    <location>
        <begin position="24"/>
        <end position="151"/>
    </location>
</feature>
<accession>A0A7X9RX55</accession>
<dbReference type="EMBL" id="JABANE010000063">
    <property type="protein sequence ID" value="NME70397.1"/>
    <property type="molecule type" value="Genomic_DNA"/>
</dbReference>
<organism evidence="3 4">
    <name type="scientific">Flammeovirga aprica JL-4</name>
    <dbReference type="NCBI Taxonomy" id="694437"/>
    <lineage>
        <taxon>Bacteria</taxon>
        <taxon>Pseudomonadati</taxon>
        <taxon>Bacteroidota</taxon>
        <taxon>Cytophagia</taxon>
        <taxon>Cytophagales</taxon>
        <taxon>Flammeovirgaceae</taxon>
        <taxon>Flammeovirga</taxon>
    </lineage>
</organism>